<reference evidence="1 2" key="1">
    <citation type="journal article" date="2023" name="ACS Omega">
        <title>Identification of the Neoaspergillic Acid Biosynthesis Gene Cluster by Establishing an In Vitro CRISPR-Ribonucleoprotein Genetic System in Aspergillus melleus.</title>
        <authorList>
            <person name="Yuan B."/>
            <person name="Grau M.F."/>
            <person name="Murata R.M."/>
            <person name="Torok T."/>
            <person name="Venkateswaran K."/>
            <person name="Stajich J.E."/>
            <person name="Wang C.C.C."/>
        </authorList>
    </citation>
    <scope>NUCLEOTIDE SEQUENCE [LARGE SCALE GENOMIC DNA]</scope>
    <source>
        <strain evidence="1 2">IMV 1140</strain>
    </source>
</reference>
<evidence type="ECO:0000313" key="2">
    <source>
        <dbReference type="Proteomes" id="UP001177260"/>
    </source>
</evidence>
<evidence type="ECO:0000313" key="1">
    <source>
        <dbReference type="EMBL" id="KAK1144453.1"/>
    </source>
</evidence>
<proteinExistence type="predicted"/>
<comment type="caution">
    <text evidence="1">The sequence shown here is derived from an EMBL/GenBank/DDBJ whole genome shotgun (WGS) entry which is preliminary data.</text>
</comment>
<organism evidence="1 2">
    <name type="scientific">Aspergillus melleus</name>
    <dbReference type="NCBI Taxonomy" id="138277"/>
    <lineage>
        <taxon>Eukaryota</taxon>
        <taxon>Fungi</taxon>
        <taxon>Dikarya</taxon>
        <taxon>Ascomycota</taxon>
        <taxon>Pezizomycotina</taxon>
        <taxon>Eurotiomycetes</taxon>
        <taxon>Eurotiomycetidae</taxon>
        <taxon>Eurotiales</taxon>
        <taxon>Aspergillaceae</taxon>
        <taxon>Aspergillus</taxon>
        <taxon>Aspergillus subgen. Circumdati</taxon>
    </lineage>
</organism>
<keyword evidence="2" id="KW-1185">Reference proteome</keyword>
<sequence>MRRLLPIPWIRDFTPPISVILQIFEETRYTDGLIFIDEQSLHDDTAIILNGYYGPERVEAARVPMNRANLTLDASQERSLAAVMPNFDEVKIIPERRSQDRLDDRYEMVYRLPPHFPVDFEPKQSVLSLISLVHLSEEERSAILSQPWTNEQNGNVEILNWPVDKSPCSRAEMYHIFQAVKTPRFPNIDQAFAMFIDTSEEREHTIIFATEWEQEKERRDNTVHLSRVEDLSDAVGIWHMIWNPSLKHARGGIVSYNDFRVNPSLFYSNKFDDVFEKVNNTDELVLSSDACLIFVLENMTDRDVRAMCEEILSGIDQALQFVDVSQSIRTPDIEGLVAFFESPEFIQSGQEIPQYFFAVDRHSLEIARRDEEEAPCIMLAGRKHLDMLVEKPDEERFQDGDEPYGRQCLGYDYARLDACNAIDVWTDLEVMNIESYEISERIETAYFGTVSKWAEDKHDWLKESGNQYLQAYHPENCNENI</sequence>
<name>A0ACC3B2F7_9EURO</name>
<protein>
    <submittedName>
        <fullName evidence="1">Uncharacterized protein</fullName>
    </submittedName>
</protein>
<gene>
    <name evidence="1" type="ORF">N8T08_005325</name>
</gene>
<dbReference type="EMBL" id="JAOPJF010000030">
    <property type="protein sequence ID" value="KAK1144453.1"/>
    <property type="molecule type" value="Genomic_DNA"/>
</dbReference>
<accession>A0ACC3B2F7</accession>
<dbReference type="Proteomes" id="UP001177260">
    <property type="component" value="Unassembled WGS sequence"/>
</dbReference>